<evidence type="ECO:0000256" key="8">
    <source>
        <dbReference type="RuleBase" id="RU363041"/>
    </source>
</evidence>
<sequence length="264" mass="26936">MCSRWVYGLRVIDLAQPWTLVFLLVAGLLAGAVNAVAGGGSLLVFPALLAVGFPPLAANVTNSVAQWPGYVGLVAGARRELVGQGGRIARTAAVAALGSGVGCTLLLVLPATVFDAVVPVLVILASLTMALGPRLKRLIGDPAGGARDRRAGLLVAVFLAAIYGGYFGGALGVILISTLALFAHDELRRLNALKGVLSLVVASVTVVVFAIGAPVDWLAVALLAPSTLIGGFLGALVARRLPENVLRWAVVLLGLAVGVALFLQ</sequence>
<dbReference type="STRING" id="2074.BG845_02863"/>
<feature type="transmembrane region" description="Helical" evidence="8">
    <location>
        <begin position="217"/>
        <end position="238"/>
    </location>
</feature>
<feature type="transmembrane region" description="Helical" evidence="8">
    <location>
        <begin position="245"/>
        <end position="263"/>
    </location>
</feature>
<keyword evidence="7 8" id="KW-0472">Membrane</keyword>
<evidence type="ECO:0000313" key="9">
    <source>
        <dbReference type="EMBL" id="OSY40459.1"/>
    </source>
</evidence>
<comment type="caution">
    <text evidence="9">The sequence shown here is derived from an EMBL/GenBank/DDBJ whole genome shotgun (WGS) entry which is preliminary data.</text>
</comment>
<feature type="transmembrane region" description="Helical" evidence="8">
    <location>
        <begin position="20"/>
        <end position="45"/>
    </location>
</feature>
<keyword evidence="10" id="KW-1185">Reference proteome</keyword>
<dbReference type="Proteomes" id="UP000194360">
    <property type="component" value="Unassembled WGS sequence"/>
</dbReference>
<evidence type="ECO:0000313" key="10">
    <source>
        <dbReference type="Proteomes" id="UP000194360"/>
    </source>
</evidence>
<evidence type="ECO:0000256" key="6">
    <source>
        <dbReference type="ARBA" id="ARBA00022989"/>
    </source>
</evidence>
<keyword evidence="5 8" id="KW-0812">Transmembrane</keyword>
<dbReference type="Pfam" id="PF01925">
    <property type="entry name" value="TauE"/>
    <property type="match status" value="1"/>
</dbReference>
<evidence type="ECO:0000256" key="5">
    <source>
        <dbReference type="ARBA" id="ARBA00022692"/>
    </source>
</evidence>
<keyword evidence="3" id="KW-0813">Transport</keyword>
<feature type="transmembrane region" description="Helical" evidence="8">
    <location>
        <begin position="195"/>
        <end position="211"/>
    </location>
</feature>
<dbReference type="InterPro" id="IPR002781">
    <property type="entry name" value="TM_pro_TauE-like"/>
</dbReference>
<organism evidence="9 10">
    <name type="scientific">Pseudonocardia autotrophica</name>
    <name type="common">Amycolata autotrophica</name>
    <name type="synonym">Nocardia autotrophica</name>
    <dbReference type="NCBI Taxonomy" id="2074"/>
    <lineage>
        <taxon>Bacteria</taxon>
        <taxon>Bacillati</taxon>
        <taxon>Actinomycetota</taxon>
        <taxon>Actinomycetes</taxon>
        <taxon>Pseudonocardiales</taxon>
        <taxon>Pseudonocardiaceae</taxon>
        <taxon>Pseudonocardia</taxon>
    </lineage>
</organism>
<gene>
    <name evidence="9" type="ORF">BG845_02863</name>
</gene>
<dbReference type="PANTHER" id="PTHR30269">
    <property type="entry name" value="TRANSMEMBRANE PROTEIN YFCA"/>
    <property type="match status" value="1"/>
</dbReference>
<dbReference type="InterPro" id="IPR052017">
    <property type="entry name" value="TSUP"/>
</dbReference>
<evidence type="ECO:0000256" key="3">
    <source>
        <dbReference type="ARBA" id="ARBA00022448"/>
    </source>
</evidence>
<feature type="transmembrane region" description="Helical" evidence="8">
    <location>
        <begin position="153"/>
        <end position="183"/>
    </location>
</feature>
<dbReference type="GO" id="GO:0005886">
    <property type="term" value="C:plasma membrane"/>
    <property type="evidence" value="ECO:0007669"/>
    <property type="project" value="UniProtKB-SubCell"/>
</dbReference>
<evidence type="ECO:0000256" key="2">
    <source>
        <dbReference type="ARBA" id="ARBA00009142"/>
    </source>
</evidence>
<protein>
    <recommendedName>
        <fullName evidence="8">Probable membrane transporter protein</fullName>
    </recommendedName>
</protein>
<feature type="transmembrane region" description="Helical" evidence="8">
    <location>
        <begin position="88"/>
        <end position="109"/>
    </location>
</feature>
<feature type="transmembrane region" description="Helical" evidence="8">
    <location>
        <begin position="116"/>
        <end position="133"/>
    </location>
</feature>
<dbReference type="PANTHER" id="PTHR30269:SF0">
    <property type="entry name" value="MEMBRANE TRANSPORTER PROTEIN YFCA-RELATED"/>
    <property type="match status" value="1"/>
</dbReference>
<dbReference type="AlphaFoldDB" id="A0A1Y2MZR1"/>
<name>A0A1Y2MZR1_PSEAH</name>
<evidence type="ECO:0000256" key="7">
    <source>
        <dbReference type="ARBA" id="ARBA00023136"/>
    </source>
</evidence>
<evidence type="ECO:0000256" key="4">
    <source>
        <dbReference type="ARBA" id="ARBA00022475"/>
    </source>
</evidence>
<keyword evidence="4 8" id="KW-1003">Cell membrane</keyword>
<comment type="similarity">
    <text evidence="2 8">Belongs to the 4-toluene sulfonate uptake permease (TSUP) (TC 2.A.102) family.</text>
</comment>
<dbReference type="EMBL" id="MIGB01000013">
    <property type="protein sequence ID" value="OSY40459.1"/>
    <property type="molecule type" value="Genomic_DNA"/>
</dbReference>
<accession>A0A1Y2MZR1</accession>
<evidence type="ECO:0000256" key="1">
    <source>
        <dbReference type="ARBA" id="ARBA00004651"/>
    </source>
</evidence>
<reference evidence="9 10" key="1">
    <citation type="submission" date="2016-09" db="EMBL/GenBank/DDBJ databases">
        <title>Pseudonocardia autotrophica DSM535, a candidate organism with high potential of specific P450 cytochromes.</title>
        <authorList>
            <person name="Grumaz C."/>
            <person name="Vainshtein Y."/>
            <person name="Kirstahler P."/>
            <person name="Sohn K."/>
        </authorList>
    </citation>
    <scope>NUCLEOTIDE SEQUENCE [LARGE SCALE GENOMIC DNA]</scope>
    <source>
        <strain evidence="9 10">DSM 535</strain>
    </source>
</reference>
<comment type="subcellular location">
    <subcellularLocation>
        <location evidence="1 8">Cell membrane</location>
        <topology evidence="1 8">Multi-pass membrane protein</topology>
    </subcellularLocation>
</comment>
<keyword evidence="6 8" id="KW-1133">Transmembrane helix</keyword>
<proteinExistence type="inferred from homology"/>